<keyword evidence="1" id="KW-1133">Transmembrane helix</keyword>
<name>A0A8S1N3Q8_PARPR</name>
<accession>A0A8S1N3Q8</accession>
<keyword evidence="1" id="KW-0472">Membrane</keyword>
<feature type="transmembrane region" description="Helical" evidence="1">
    <location>
        <begin position="83"/>
        <end position="105"/>
    </location>
</feature>
<protein>
    <submittedName>
        <fullName evidence="2">Uncharacterized protein</fullName>
    </submittedName>
</protein>
<organism evidence="2 3">
    <name type="scientific">Paramecium primaurelia</name>
    <dbReference type="NCBI Taxonomy" id="5886"/>
    <lineage>
        <taxon>Eukaryota</taxon>
        <taxon>Sar</taxon>
        <taxon>Alveolata</taxon>
        <taxon>Ciliophora</taxon>
        <taxon>Intramacronucleata</taxon>
        <taxon>Oligohymenophorea</taxon>
        <taxon>Peniculida</taxon>
        <taxon>Parameciidae</taxon>
        <taxon>Paramecium</taxon>
    </lineage>
</organism>
<reference evidence="2" key="1">
    <citation type="submission" date="2021-01" db="EMBL/GenBank/DDBJ databases">
        <authorList>
            <consortium name="Genoscope - CEA"/>
            <person name="William W."/>
        </authorList>
    </citation>
    <scope>NUCLEOTIDE SEQUENCE</scope>
</reference>
<dbReference type="EMBL" id="CAJJDM010000080">
    <property type="protein sequence ID" value="CAD8086602.1"/>
    <property type="molecule type" value="Genomic_DNA"/>
</dbReference>
<dbReference type="Proteomes" id="UP000688137">
    <property type="component" value="Unassembled WGS sequence"/>
</dbReference>
<sequence length="107" mass="12566">MAQVTNQIRDGFNEWVLFIWHNYNYEVRGGVCSPINVNQQDIIMMTLEIKSMQYIDNGEIDDINHWIQQLQKKKNKGLLFEKLVFMLINCLFGQTQNGIIIPIFITS</sequence>
<comment type="caution">
    <text evidence="2">The sequence shown here is derived from an EMBL/GenBank/DDBJ whole genome shotgun (WGS) entry which is preliminary data.</text>
</comment>
<evidence type="ECO:0000313" key="3">
    <source>
        <dbReference type="Proteomes" id="UP000688137"/>
    </source>
</evidence>
<keyword evidence="3" id="KW-1185">Reference proteome</keyword>
<evidence type="ECO:0000256" key="1">
    <source>
        <dbReference type="SAM" id="Phobius"/>
    </source>
</evidence>
<dbReference type="AlphaFoldDB" id="A0A8S1N3Q8"/>
<evidence type="ECO:0000313" key="2">
    <source>
        <dbReference type="EMBL" id="CAD8086602.1"/>
    </source>
</evidence>
<keyword evidence="1" id="KW-0812">Transmembrane</keyword>
<proteinExistence type="predicted"/>
<gene>
    <name evidence="2" type="ORF">PPRIM_AZ9-3.1.T0770002</name>
</gene>